<accession>A0A7S1TMM2</accession>
<dbReference type="EMBL" id="HBGI01004449">
    <property type="protein sequence ID" value="CAD9241127.1"/>
    <property type="molecule type" value="Transcribed_RNA"/>
</dbReference>
<name>A0A7S1TMM2_9RHOD</name>
<reference evidence="2" key="1">
    <citation type="submission" date="2021-01" db="EMBL/GenBank/DDBJ databases">
        <authorList>
            <person name="Corre E."/>
            <person name="Pelletier E."/>
            <person name="Niang G."/>
            <person name="Scheremetjew M."/>
            <person name="Finn R."/>
            <person name="Kale V."/>
            <person name="Holt S."/>
            <person name="Cochrane G."/>
            <person name="Meng A."/>
            <person name="Brown T."/>
            <person name="Cohen L."/>
        </authorList>
    </citation>
    <scope>NUCLEOTIDE SEQUENCE</scope>
    <source>
        <strain evidence="2">CCMP3124</strain>
    </source>
</reference>
<protein>
    <submittedName>
        <fullName evidence="2">Uncharacterized protein</fullName>
    </submittedName>
</protein>
<evidence type="ECO:0000256" key="1">
    <source>
        <dbReference type="SAM" id="MobiDB-lite"/>
    </source>
</evidence>
<evidence type="ECO:0000313" key="2">
    <source>
        <dbReference type="EMBL" id="CAD9241127.1"/>
    </source>
</evidence>
<organism evidence="2">
    <name type="scientific">Erythrolobus australicus</name>
    <dbReference type="NCBI Taxonomy" id="1077150"/>
    <lineage>
        <taxon>Eukaryota</taxon>
        <taxon>Rhodophyta</taxon>
        <taxon>Bangiophyceae</taxon>
        <taxon>Porphyridiales</taxon>
        <taxon>Porphyridiaceae</taxon>
        <taxon>Erythrolobus</taxon>
    </lineage>
</organism>
<sequence length="266" mass="29181">MAKLCCFVSSVGAHGKLRGAAHGAVCAGRVRRRCASGVRMMADGLGDSPAGEDDAGKGSKLVQRLELSFVQVWIVLGQSGVGDAYYDALKAFIAAAVDAYERGYTLAALLLEIRVSSAFAARAEKLGLTPEQIQGIELSDGDKQVREYWLRLVYLTLAQLRHSPDTAPVGKMEDPVGMKPLVQFVVEQKRRNFTLEGMKLEMQMAESGSTKFVDDDRPSDAKQSVEQSDKERNLIRARAAVRSQWMRIVYMTAQYIEEQKAGSSTL</sequence>
<gene>
    <name evidence="2" type="ORF">EAUS1353_LOCUS2867</name>
</gene>
<dbReference type="AlphaFoldDB" id="A0A7S1TMM2"/>
<feature type="region of interest" description="Disordered" evidence="1">
    <location>
        <begin position="206"/>
        <end position="230"/>
    </location>
</feature>
<proteinExistence type="predicted"/>